<evidence type="ECO:0000256" key="8">
    <source>
        <dbReference type="ARBA" id="ARBA00023316"/>
    </source>
</evidence>
<evidence type="ECO:0000259" key="10">
    <source>
        <dbReference type="PROSITE" id="PS52029"/>
    </source>
</evidence>
<feature type="active site" description="Nucleophile" evidence="9">
    <location>
        <position position="171"/>
    </location>
</feature>
<gene>
    <name evidence="11" type="ORF">N4T19_05635</name>
</gene>
<protein>
    <submittedName>
        <fullName evidence="11">L,D-transpeptidase</fullName>
    </submittedName>
</protein>
<keyword evidence="8 9" id="KW-0961">Cell wall biogenesis/degradation</keyword>
<organism evidence="11 12">
    <name type="scientific">Comamonas squillarum</name>
    <dbReference type="NCBI Taxonomy" id="2977320"/>
    <lineage>
        <taxon>Bacteria</taxon>
        <taxon>Pseudomonadati</taxon>
        <taxon>Pseudomonadota</taxon>
        <taxon>Betaproteobacteria</taxon>
        <taxon>Burkholderiales</taxon>
        <taxon>Comamonadaceae</taxon>
        <taxon>Comamonas</taxon>
    </lineage>
</organism>
<evidence type="ECO:0000256" key="9">
    <source>
        <dbReference type="PROSITE-ProRule" id="PRU01373"/>
    </source>
</evidence>
<dbReference type="Pfam" id="PF03734">
    <property type="entry name" value="YkuD"/>
    <property type="match status" value="1"/>
</dbReference>
<evidence type="ECO:0000256" key="5">
    <source>
        <dbReference type="ARBA" id="ARBA00022801"/>
    </source>
</evidence>
<keyword evidence="6 9" id="KW-0133">Cell shape</keyword>
<dbReference type="Proteomes" id="UP001058290">
    <property type="component" value="Chromosome"/>
</dbReference>
<dbReference type="InterPro" id="IPR005490">
    <property type="entry name" value="LD_TPept_cat_dom"/>
</dbReference>
<accession>A0ABY6A014</accession>
<dbReference type="PANTHER" id="PTHR30582">
    <property type="entry name" value="L,D-TRANSPEPTIDASE"/>
    <property type="match status" value="1"/>
</dbReference>
<feature type="active site" description="Proton donor/acceptor" evidence="9">
    <location>
        <position position="155"/>
    </location>
</feature>
<dbReference type="Gene3D" id="2.40.440.10">
    <property type="entry name" value="L,D-transpeptidase catalytic domain-like"/>
    <property type="match status" value="1"/>
</dbReference>
<evidence type="ECO:0000256" key="2">
    <source>
        <dbReference type="ARBA" id="ARBA00005992"/>
    </source>
</evidence>
<sequence>MTALAGTISELAICCSRFNFQLGRRTMLVQVLSSIEMPAHIHVSVERQSLHLALANGVERHYDVSTAANGTGCETGSYCTPTGDQRIRLKIGEGCPTGAVFRRRRPTGEIFNPELAERFPDRDWILTRILWLEGLQYGINRASSLDTLRRFIYIHGTADEHLIGRPVSHGCIRMRNDEIVDLFSLVPTGIAVHIE</sequence>
<feature type="domain" description="L,D-TPase catalytic" evidence="10">
    <location>
        <begin position="39"/>
        <end position="195"/>
    </location>
</feature>
<keyword evidence="7 9" id="KW-0573">Peptidoglycan synthesis</keyword>
<dbReference type="PANTHER" id="PTHR30582:SF24">
    <property type="entry name" value="L,D-TRANSPEPTIDASE ERFK_SRFK-RELATED"/>
    <property type="match status" value="1"/>
</dbReference>
<reference evidence="11" key="1">
    <citation type="submission" date="2022-09" db="EMBL/GenBank/DDBJ databases">
        <title>Bacterial diversity in gut of crayfish and pufferfish.</title>
        <authorList>
            <person name="Huang Y."/>
        </authorList>
    </citation>
    <scope>NUCLEOTIDE SEQUENCE</scope>
    <source>
        <strain evidence="11">PR12</strain>
    </source>
</reference>
<comment type="pathway">
    <text evidence="1 9">Cell wall biogenesis; peptidoglycan biosynthesis.</text>
</comment>
<dbReference type="PROSITE" id="PS52029">
    <property type="entry name" value="LD_TPASE"/>
    <property type="match status" value="1"/>
</dbReference>
<keyword evidence="3" id="KW-0328">Glycosyltransferase</keyword>
<dbReference type="EMBL" id="CP104377">
    <property type="protein sequence ID" value="UXC19598.1"/>
    <property type="molecule type" value="Genomic_DNA"/>
</dbReference>
<dbReference type="RefSeq" id="WP_260719654.1">
    <property type="nucleotide sequence ID" value="NZ_CP104377.1"/>
</dbReference>
<evidence type="ECO:0000256" key="7">
    <source>
        <dbReference type="ARBA" id="ARBA00022984"/>
    </source>
</evidence>
<dbReference type="InterPro" id="IPR050979">
    <property type="entry name" value="LD-transpeptidase"/>
</dbReference>
<keyword evidence="12" id="KW-1185">Reference proteome</keyword>
<dbReference type="InterPro" id="IPR038063">
    <property type="entry name" value="Transpep_catalytic_dom"/>
</dbReference>
<name>A0ABY6A014_9BURK</name>
<proteinExistence type="inferred from homology"/>
<dbReference type="CDD" id="cd16913">
    <property type="entry name" value="YkuD_like"/>
    <property type="match status" value="1"/>
</dbReference>
<evidence type="ECO:0000256" key="3">
    <source>
        <dbReference type="ARBA" id="ARBA00022676"/>
    </source>
</evidence>
<evidence type="ECO:0000256" key="1">
    <source>
        <dbReference type="ARBA" id="ARBA00004752"/>
    </source>
</evidence>
<comment type="similarity">
    <text evidence="2">Belongs to the YkuD family.</text>
</comment>
<keyword evidence="4" id="KW-0808">Transferase</keyword>
<keyword evidence="5" id="KW-0378">Hydrolase</keyword>
<dbReference type="SUPFAM" id="SSF141523">
    <property type="entry name" value="L,D-transpeptidase catalytic domain-like"/>
    <property type="match status" value="1"/>
</dbReference>
<evidence type="ECO:0000256" key="4">
    <source>
        <dbReference type="ARBA" id="ARBA00022679"/>
    </source>
</evidence>
<evidence type="ECO:0000313" key="12">
    <source>
        <dbReference type="Proteomes" id="UP001058290"/>
    </source>
</evidence>
<evidence type="ECO:0000256" key="6">
    <source>
        <dbReference type="ARBA" id="ARBA00022960"/>
    </source>
</evidence>
<evidence type="ECO:0000313" key="11">
    <source>
        <dbReference type="EMBL" id="UXC19598.1"/>
    </source>
</evidence>